<keyword evidence="2" id="KW-0645">Protease</keyword>
<gene>
    <name evidence="9" type="ordered locus">GAU_1373</name>
</gene>
<feature type="region of interest" description="Disordered" evidence="7">
    <location>
        <begin position="40"/>
        <end position="63"/>
    </location>
</feature>
<feature type="compositionally biased region" description="Gly residues" evidence="7">
    <location>
        <begin position="40"/>
        <end position="52"/>
    </location>
</feature>
<keyword evidence="1" id="KW-0378">Hydrolase</keyword>
<dbReference type="Pfam" id="PF07676">
    <property type="entry name" value="PD40"/>
    <property type="match status" value="4"/>
</dbReference>
<organism evidence="9 10">
    <name type="scientific">Gemmatimonas aurantiaca (strain DSM 14586 / JCM 11422 / NBRC 100505 / T-27)</name>
    <dbReference type="NCBI Taxonomy" id="379066"/>
    <lineage>
        <taxon>Bacteria</taxon>
        <taxon>Pseudomonadati</taxon>
        <taxon>Gemmatimonadota</taxon>
        <taxon>Gemmatimonadia</taxon>
        <taxon>Gemmatimonadales</taxon>
        <taxon>Gemmatimonadaceae</taxon>
        <taxon>Gemmatimonas</taxon>
    </lineage>
</organism>
<evidence type="ECO:0000256" key="1">
    <source>
        <dbReference type="ARBA" id="ARBA00022801"/>
    </source>
</evidence>
<dbReference type="STRING" id="379066.GAU_1373"/>
<dbReference type="InterPro" id="IPR001375">
    <property type="entry name" value="Peptidase_S9_cat"/>
</dbReference>
<dbReference type="HOGENOM" id="CLU_008615_2_1_0"/>
<accession>C1A855</accession>
<evidence type="ECO:0000256" key="6">
    <source>
        <dbReference type="ARBA" id="ARBA00045885"/>
    </source>
</evidence>
<dbReference type="SUPFAM" id="SSF53474">
    <property type="entry name" value="alpha/beta-Hydrolases"/>
    <property type="match status" value="1"/>
</dbReference>
<dbReference type="EMBL" id="AP009153">
    <property type="protein sequence ID" value="BAH38415.1"/>
    <property type="molecule type" value="Genomic_DNA"/>
</dbReference>
<evidence type="ECO:0000313" key="9">
    <source>
        <dbReference type="EMBL" id="BAH38415.1"/>
    </source>
</evidence>
<dbReference type="PROSITE" id="PS00708">
    <property type="entry name" value="PRO_ENDOPEP_SER"/>
    <property type="match status" value="1"/>
</dbReference>
<dbReference type="InterPro" id="IPR029058">
    <property type="entry name" value="AB_hydrolase_fold"/>
</dbReference>
<dbReference type="AlphaFoldDB" id="C1A855"/>
<dbReference type="PANTHER" id="PTHR42776:SF27">
    <property type="entry name" value="DIPEPTIDYL PEPTIDASE FAMILY MEMBER 6"/>
    <property type="match status" value="1"/>
</dbReference>
<dbReference type="GO" id="GO:0006508">
    <property type="term" value="P:proteolysis"/>
    <property type="evidence" value="ECO:0007669"/>
    <property type="project" value="InterPro"/>
</dbReference>
<dbReference type="Pfam" id="PF00326">
    <property type="entry name" value="Peptidase_S9"/>
    <property type="match status" value="1"/>
</dbReference>
<dbReference type="InterPro" id="IPR011042">
    <property type="entry name" value="6-blade_b-propeller_TolB-like"/>
</dbReference>
<dbReference type="Gene3D" id="3.40.50.1820">
    <property type="entry name" value="alpha/beta hydrolase"/>
    <property type="match status" value="1"/>
</dbReference>
<dbReference type="GO" id="GO:0004252">
    <property type="term" value="F:serine-type endopeptidase activity"/>
    <property type="evidence" value="ECO:0007669"/>
    <property type="project" value="InterPro"/>
</dbReference>
<dbReference type="InterPro" id="IPR011659">
    <property type="entry name" value="WD40"/>
</dbReference>
<protein>
    <recommendedName>
        <fullName evidence="5">Acyl-peptide hydrolase</fullName>
    </recommendedName>
    <alternativeName>
        <fullName evidence="4">Acylaminoacyl-peptidase</fullName>
    </alternativeName>
</protein>
<evidence type="ECO:0000256" key="4">
    <source>
        <dbReference type="ARBA" id="ARBA00032284"/>
    </source>
</evidence>
<keyword evidence="10" id="KW-1185">Reference proteome</keyword>
<dbReference type="PANTHER" id="PTHR42776">
    <property type="entry name" value="SERINE PEPTIDASE S9 FAMILY MEMBER"/>
    <property type="match status" value="1"/>
</dbReference>
<keyword evidence="2" id="KW-0720">Serine protease</keyword>
<evidence type="ECO:0000256" key="7">
    <source>
        <dbReference type="SAM" id="MobiDB-lite"/>
    </source>
</evidence>
<sequence length="760" mass="83346">MHPFLDLPMHVSAQWRRAPYALALLACAAPAALIAQPGRGGGGGAGGAGAAAGGASPSNALPALPKGPRAMMLRDWYRVANLSNPAVSPDGKRIAVTVTRAVEADNRRHSEIWVVNAAGGEPQRWTSPSTESSNPRWSADGKYLFFTSQRAGGTGNTWAIRLDQPSGEAIQVGDYPNGSMPSDGSFAVFTDAGRPAPTAPSPDPFGQMQPMARPPFEAITRPSVSARFDGRHVVDMSYKVNGVGFVPGRRVARTWRPTQIARQPIGDTTKKVITSTAYSHRGPVVSPDGKWIAFTADSRLRPDSVVDRERDSLATLPYNKVRDEAERNDADIYIIDANGGTPRKLTDWMGAESQITWSPDGKQIAFIGRPGRTKNSNIYVVDAAGGTPRALLGNWQYEPGNFDWLPGGIQFTAEIGGRSAVLRADMSGKSLPTELVSGRRQLRGASYDESGKTLAYVATSMNKPTELFVASGDGTGERQLTNFNKDVNADVVWSDAERITYKSVGNLEIEGWLMKPYGYEAGKKYPMVIYIHGGPHSSYGEGWFDEFQNLAAQGMFVLFTNPRGSSGYGAPFTYSTRGRWGMEDYQDLMKAVDIVSVRADVDSTKMGATGGSYGGFMTTWMATKTTRFKAIETDRTITDWTYWYGSSDAQGLTEFEFYGKPWDNQKLYDELSPIRYVNKVKTPMLIVQSEEDHRTPMGSAEIWFMSLKKQGVPVELIRYPRSNHDLSRTGEPWLLVDRLGRLRQWFGYWLQGVQPGAVAN</sequence>
<dbReference type="KEGG" id="gau:GAU_1373"/>
<proteinExistence type="predicted"/>
<evidence type="ECO:0000256" key="5">
    <source>
        <dbReference type="ARBA" id="ARBA00032596"/>
    </source>
</evidence>
<evidence type="ECO:0000313" key="10">
    <source>
        <dbReference type="Proteomes" id="UP000002209"/>
    </source>
</evidence>
<evidence type="ECO:0000256" key="2">
    <source>
        <dbReference type="ARBA" id="ARBA00022825"/>
    </source>
</evidence>
<comment type="function">
    <text evidence="6">This enzyme catalyzes the hydrolysis of the N-terminal peptide bond of an N-acetylated peptide to generate an N-acetylated amino acid and a peptide with a free N-terminus. It preferentially cleaves off Ac-Ala, Ac-Met and Ac-Ser. Also, involved in the degradation of oxidized and glycated proteins.</text>
</comment>
<evidence type="ECO:0000256" key="3">
    <source>
        <dbReference type="ARBA" id="ARBA00022990"/>
    </source>
</evidence>
<dbReference type="Proteomes" id="UP000002209">
    <property type="component" value="Chromosome"/>
</dbReference>
<name>C1A855_GEMAT</name>
<dbReference type="InterPro" id="IPR002471">
    <property type="entry name" value="Pept_S9_AS"/>
</dbReference>
<evidence type="ECO:0000259" key="8">
    <source>
        <dbReference type="Pfam" id="PF00326"/>
    </source>
</evidence>
<feature type="domain" description="Peptidase S9 prolyl oligopeptidase catalytic" evidence="8">
    <location>
        <begin position="546"/>
        <end position="750"/>
    </location>
</feature>
<keyword evidence="3" id="KW-0007">Acetylation</keyword>
<dbReference type="eggNOG" id="COG1506">
    <property type="taxonomic scope" value="Bacteria"/>
</dbReference>
<dbReference type="eggNOG" id="COG0823">
    <property type="taxonomic scope" value="Bacteria"/>
</dbReference>
<reference evidence="10" key="1">
    <citation type="submission" date="2006-03" db="EMBL/GenBank/DDBJ databases">
        <title>Complete genome sequence of Gemmatimonas aurantiaca T-27 that represents a novel phylum Gemmatimonadetes.</title>
        <authorList>
            <person name="Takasaki K."/>
            <person name="Ichikawa N."/>
            <person name="Miura H."/>
            <person name="Matsushita S."/>
            <person name="Watanabe Y."/>
            <person name="Oguchi A."/>
            <person name="Ankai A."/>
            <person name="Yashiro I."/>
            <person name="Takahashi M."/>
            <person name="Terui Y."/>
            <person name="Fukui S."/>
            <person name="Yokoyama H."/>
            <person name="Tanikawa S."/>
            <person name="Hanada S."/>
            <person name="Kamagata Y."/>
            <person name="Fujita N."/>
        </authorList>
    </citation>
    <scope>NUCLEOTIDE SEQUENCE [LARGE SCALE GENOMIC DNA]</scope>
    <source>
        <strain evidence="10">T-27 / DSM 14586 / JCM 11422 / NBRC 100505</strain>
    </source>
</reference>
<dbReference type="SUPFAM" id="SSF82171">
    <property type="entry name" value="DPP6 N-terminal domain-like"/>
    <property type="match status" value="1"/>
</dbReference>
<dbReference type="Gene3D" id="2.120.10.30">
    <property type="entry name" value="TolB, C-terminal domain"/>
    <property type="match status" value="3"/>
</dbReference>